<accession>A0ABT3GWI8</accession>
<evidence type="ECO:0000256" key="1">
    <source>
        <dbReference type="ARBA" id="ARBA00022737"/>
    </source>
</evidence>
<keyword evidence="1" id="KW-0677">Repeat</keyword>
<dbReference type="InterPro" id="IPR051012">
    <property type="entry name" value="CellSynth/LPSAsmb/PSIAsmb"/>
</dbReference>
<proteinExistence type="predicted"/>
<feature type="chain" id="PRO_5047057137" evidence="4">
    <location>
        <begin position="24"/>
        <end position="572"/>
    </location>
</feature>
<evidence type="ECO:0000313" key="5">
    <source>
        <dbReference type="EMBL" id="MCW1931892.1"/>
    </source>
</evidence>
<dbReference type="InterPro" id="IPR019734">
    <property type="entry name" value="TPR_rpt"/>
</dbReference>
<keyword evidence="2 3" id="KW-0802">TPR repeat</keyword>
<comment type="caution">
    <text evidence="5">The sequence shown here is derived from an EMBL/GenBank/DDBJ whole genome shotgun (WGS) entry which is preliminary data.</text>
</comment>
<dbReference type="PROSITE" id="PS50005">
    <property type="entry name" value="TPR"/>
    <property type="match status" value="2"/>
</dbReference>
<keyword evidence="4" id="KW-0732">Signal</keyword>
<dbReference type="Pfam" id="PF13432">
    <property type="entry name" value="TPR_16"/>
    <property type="match status" value="1"/>
</dbReference>
<name>A0ABT3GWI8_9RHOB</name>
<sequence length="572" mass="61676">MPFPPQFRPALLALLMSTAAVLAPDSGQAQNAAGAFLAAREAGVVNDFAGSLPYLERLHADDPQNINTLEGLVVSALSVGEQEIAIRNAEALNALDPTSRSAAIVLLTKAFDDEDYTAALEIISGDTVRVHPLIDGLALAWAHLGAGRMSESLETLDQVAGLDGMQDFSLYCRALALALAGDYEGAVEIIEDPNAGVAAALNRRGYIAYAQLLGLTERFDDAIALIDSVFPGASDPALVHMREAYAARQALPFNVIASPAQGMAEVYGVMASAMQSSDNALEALLYAQAAVWVNPALSDAQLMIGQVFEFLDQPQAAAAAYDAIPDGDVFGTAARMGRAQVLETLDRRDEAIADLTAMAQENPQSFAAQSVLGDFLRRNNQFAEAAQAYTRAIDLLTAAGGRPDWQLLFARAVAYSRADDWPAAEADFRAALALQPDQPTVLNYLGYSLIERGENYDEALDMIERAVAGDPTSGYVLDSLAWALFKLGRYDEALPHMERSVEMEPTDAILNDHLGDVFWAVGRQREARFQWRRAISFLPAENLDEEQLRRKLEVGLDVVRAEAGEPPLHPAN</sequence>
<dbReference type="PANTHER" id="PTHR45586">
    <property type="entry name" value="TPR REPEAT-CONTAINING PROTEIN PA4667"/>
    <property type="match status" value="1"/>
</dbReference>
<evidence type="ECO:0000256" key="3">
    <source>
        <dbReference type="PROSITE-ProRule" id="PRU00339"/>
    </source>
</evidence>
<evidence type="ECO:0000256" key="4">
    <source>
        <dbReference type="SAM" id="SignalP"/>
    </source>
</evidence>
<feature type="signal peptide" evidence="4">
    <location>
        <begin position="1"/>
        <end position="23"/>
    </location>
</feature>
<dbReference type="SMART" id="SM00028">
    <property type="entry name" value="TPR"/>
    <property type="match status" value="5"/>
</dbReference>
<organism evidence="5 6">
    <name type="scientific">Pararhodobacter zhoushanensis</name>
    <dbReference type="NCBI Taxonomy" id="2479545"/>
    <lineage>
        <taxon>Bacteria</taxon>
        <taxon>Pseudomonadati</taxon>
        <taxon>Pseudomonadota</taxon>
        <taxon>Alphaproteobacteria</taxon>
        <taxon>Rhodobacterales</taxon>
        <taxon>Paracoccaceae</taxon>
        <taxon>Pararhodobacter</taxon>
    </lineage>
</organism>
<keyword evidence="6" id="KW-1185">Reference proteome</keyword>
<protein>
    <submittedName>
        <fullName evidence="5">Tetratricopeptide repeat protein</fullName>
    </submittedName>
</protein>
<dbReference type="Gene3D" id="1.25.40.10">
    <property type="entry name" value="Tetratricopeptide repeat domain"/>
    <property type="match status" value="2"/>
</dbReference>
<dbReference type="RefSeq" id="WP_264504971.1">
    <property type="nucleotide sequence ID" value="NZ_JAPDFL010000001.1"/>
</dbReference>
<dbReference type="PANTHER" id="PTHR45586:SF1">
    <property type="entry name" value="LIPOPOLYSACCHARIDE ASSEMBLY PROTEIN B"/>
    <property type="match status" value="1"/>
</dbReference>
<dbReference type="Pfam" id="PF13429">
    <property type="entry name" value="TPR_15"/>
    <property type="match status" value="1"/>
</dbReference>
<feature type="repeat" description="TPR" evidence="3">
    <location>
        <begin position="474"/>
        <end position="507"/>
    </location>
</feature>
<feature type="repeat" description="TPR" evidence="3">
    <location>
        <begin position="405"/>
        <end position="438"/>
    </location>
</feature>
<evidence type="ECO:0000313" key="6">
    <source>
        <dbReference type="Proteomes" id="UP001208938"/>
    </source>
</evidence>
<dbReference type="EMBL" id="JAPDFL010000001">
    <property type="protein sequence ID" value="MCW1931892.1"/>
    <property type="molecule type" value="Genomic_DNA"/>
</dbReference>
<reference evidence="5 6" key="1">
    <citation type="submission" date="2022-10" db="EMBL/GenBank/DDBJ databases">
        <title>Pararhodobacter sp. nov., isolated from marine algae.</title>
        <authorList>
            <person name="Choi B.J."/>
            <person name="Kim J.M."/>
            <person name="Lee J.K."/>
            <person name="Choi D.G."/>
            <person name="Jeon C.O."/>
        </authorList>
    </citation>
    <scope>NUCLEOTIDE SEQUENCE [LARGE SCALE GENOMIC DNA]</scope>
    <source>
        <strain evidence="5 6">ZQ420</strain>
    </source>
</reference>
<evidence type="ECO:0000256" key="2">
    <source>
        <dbReference type="ARBA" id="ARBA00022803"/>
    </source>
</evidence>
<dbReference type="SUPFAM" id="SSF48452">
    <property type="entry name" value="TPR-like"/>
    <property type="match status" value="3"/>
</dbReference>
<dbReference type="Proteomes" id="UP001208938">
    <property type="component" value="Unassembled WGS sequence"/>
</dbReference>
<gene>
    <name evidence="5" type="ORF">OKW52_06355</name>
</gene>
<dbReference type="InterPro" id="IPR011990">
    <property type="entry name" value="TPR-like_helical_dom_sf"/>
</dbReference>